<dbReference type="Proteomes" id="UP000054166">
    <property type="component" value="Unassembled WGS sequence"/>
</dbReference>
<dbReference type="AlphaFoldDB" id="A0A0C3B2L7"/>
<dbReference type="HOGENOM" id="CLU_628687_0_0_1"/>
<dbReference type="InParanoid" id="A0A0C3B2L7"/>
<name>A0A0C3B2L7_PILCF</name>
<protein>
    <submittedName>
        <fullName evidence="1">Uncharacterized protein</fullName>
    </submittedName>
</protein>
<gene>
    <name evidence="1" type="ORF">PILCRDRAFT_17027</name>
</gene>
<evidence type="ECO:0000313" key="2">
    <source>
        <dbReference type="Proteomes" id="UP000054166"/>
    </source>
</evidence>
<dbReference type="OrthoDB" id="2750929at2759"/>
<accession>A0A0C3B2L7</accession>
<sequence length="436" mass="50158">MLPRPNGALARQSHLSRRSPAFLPRRHPLLPRYVCPFRLRLFVLPFSVGNSFQIASSIPQASRRATPQSESLTSKIEPFIYDYTRARFISTLDPSRLTPSDYQSLSKNTYVALCPRNLRSYNPLFDLGPKVDIDASVSLQHDTSYTKPDVSFVQYARDEHNNPAFFPDDAKGFFYYFTPSKASPVGGQLRFRITPSADPTSWSSGRDLCWPRSDIEWKVHLMTIVRVHPKLAALRTLLLAEKLVSPELMERCMKLVKWRGTLGPQTVLDGLELPFLTSFSYHDRGRFAVIGREEEKFVHVRPFFRDLRYRPVDPYTGSAFCRFELYDSKCSRTMRHDARMATENNRPLPRQLVLRVLKIIDPVSCCIPGYDGFVNEPREGELMTIGLGNAKRPWHYNLDTEAVYPAHRVSAWLSFKQLQQNLVGLRLLLDYHTDNP</sequence>
<dbReference type="EMBL" id="KN833299">
    <property type="protein sequence ID" value="KIM71492.1"/>
    <property type="molecule type" value="Genomic_DNA"/>
</dbReference>
<proteinExistence type="predicted"/>
<reference evidence="2" key="2">
    <citation type="submission" date="2015-01" db="EMBL/GenBank/DDBJ databases">
        <title>Evolutionary Origins and Diversification of the Mycorrhizal Mutualists.</title>
        <authorList>
            <consortium name="DOE Joint Genome Institute"/>
            <consortium name="Mycorrhizal Genomics Consortium"/>
            <person name="Kohler A."/>
            <person name="Kuo A."/>
            <person name="Nagy L.G."/>
            <person name="Floudas D."/>
            <person name="Copeland A."/>
            <person name="Barry K.W."/>
            <person name="Cichocki N."/>
            <person name="Veneault-Fourrey C."/>
            <person name="LaButti K."/>
            <person name="Lindquist E.A."/>
            <person name="Lipzen A."/>
            <person name="Lundell T."/>
            <person name="Morin E."/>
            <person name="Murat C."/>
            <person name="Riley R."/>
            <person name="Ohm R."/>
            <person name="Sun H."/>
            <person name="Tunlid A."/>
            <person name="Henrissat B."/>
            <person name="Grigoriev I.V."/>
            <person name="Hibbett D.S."/>
            <person name="Martin F."/>
        </authorList>
    </citation>
    <scope>NUCLEOTIDE SEQUENCE [LARGE SCALE GENOMIC DNA]</scope>
    <source>
        <strain evidence="2">F 1598</strain>
    </source>
</reference>
<evidence type="ECO:0000313" key="1">
    <source>
        <dbReference type="EMBL" id="KIM71492.1"/>
    </source>
</evidence>
<keyword evidence="2" id="KW-1185">Reference proteome</keyword>
<organism evidence="1 2">
    <name type="scientific">Piloderma croceum (strain F 1598)</name>
    <dbReference type="NCBI Taxonomy" id="765440"/>
    <lineage>
        <taxon>Eukaryota</taxon>
        <taxon>Fungi</taxon>
        <taxon>Dikarya</taxon>
        <taxon>Basidiomycota</taxon>
        <taxon>Agaricomycotina</taxon>
        <taxon>Agaricomycetes</taxon>
        <taxon>Agaricomycetidae</taxon>
        <taxon>Atheliales</taxon>
        <taxon>Atheliaceae</taxon>
        <taxon>Piloderma</taxon>
    </lineage>
</organism>
<reference evidence="1 2" key="1">
    <citation type="submission" date="2014-04" db="EMBL/GenBank/DDBJ databases">
        <authorList>
            <consortium name="DOE Joint Genome Institute"/>
            <person name="Kuo A."/>
            <person name="Tarkka M."/>
            <person name="Buscot F."/>
            <person name="Kohler A."/>
            <person name="Nagy L.G."/>
            <person name="Floudas D."/>
            <person name="Copeland A."/>
            <person name="Barry K.W."/>
            <person name="Cichocki N."/>
            <person name="Veneault-Fourrey C."/>
            <person name="LaButti K."/>
            <person name="Lindquist E.A."/>
            <person name="Lipzen A."/>
            <person name="Lundell T."/>
            <person name="Morin E."/>
            <person name="Murat C."/>
            <person name="Sun H."/>
            <person name="Tunlid A."/>
            <person name="Henrissat B."/>
            <person name="Grigoriev I.V."/>
            <person name="Hibbett D.S."/>
            <person name="Martin F."/>
            <person name="Nordberg H.P."/>
            <person name="Cantor M.N."/>
            <person name="Hua S.X."/>
        </authorList>
    </citation>
    <scope>NUCLEOTIDE SEQUENCE [LARGE SCALE GENOMIC DNA]</scope>
    <source>
        <strain evidence="1 2">F 1598</strain>
    </source>
</reference>